<evidence type="ECO:0000256" key="2">
    <source>
        <dbReference type="ARBA" id="ARBA00022525"/>
    </source>
</evidence>
<evidence type="ECO:0000259" key="3">
    <source>
        <dbReference type="Pfam" id="PF12708"/>
    </source>
</evidence>
<dbReference type="InterPro" id="IPR011050">
    <property type="entry name" value="Pectin_lyase_fold/virulence"/>
</dbReference>
<proteinExistence type="predicted"/>
<evidence type="ECO:0000313" key="5">
    <source>
        <dbReference type="EMBL" id="GAA5074479.1"/>
    </source>
</evidence>
<dbReference type="Pfam" id="PF13229">
    <property type="entry name" value="Beta_helix"/>
    <property type="match status" value="1"/>
</dbReference>
<dbReference type="InterPro" id="IPR006626">
    <property type="entry name" value="PbH1"/>
</dbReference>
<dbReference type="InterPro" id="IPR012334">
    <property type="entry name" value="Pectin_lyas_fold"/>
</dbReference>
<feature type="domain" description="Right handed beta helix" evidence="4">
    <location>
        <begin position="330"/>
        <end position="508"/>
    </location>
</feature>
<dbReference type="Gene3D" id="2.160.20.10">
    <property type="entry name" value="Single-stranded right-handed beta-helix, Pectin lyase-like"/>
    <property type="match status" value="2"/>
</dbReference>
<feature type="domain" description="Rhamnogalacturonase A/B/Epimerase-like pectate lyase" evidence="3">
    <location>
        <begin position="34"/>
        <end position="160"/>
    </location>
</feature>
<dbReference type="EMBL" id="BAABKC010000111">
    <property type="protein sequence ID" value="GAA5074479.1"/>
    <property type="molecule type" value="Genomic_DNA"/>
</dbReference>
<accession>A0ABP9LEQ4</accession>
<dbReference type="Pfam" id="PF12708">
    <property type="entry name" value="Pect-lyase_RHGA_epim"/>
    <property type="match status" value="1"/>
</dbReference>
<evidence type="ECO:0000256" key="1">
    <source>
        <dbReference type="ARBA" id="ARBA00004613"/>
    </source>
</evidence>
<keyword evidence="6" id="KW-1185">Reference proteome</keyword>
<sequence>MLLGTGGAVGVWGATGLAGAPRAAASGTASAPVFDVRGHGAVGDGATDDTSAFVQAFGAARAAAFGATVLIPPGSYLVGASLVMGAGMTVSAYGARITRLKDSGALLKNFDASTDAPGYSGAGNLTVLGGTWDMAGDVYSRTSDAIGFGHCQDVLVQDCTILRVPSAHAVELNAVRRARIVNCVFDGLDATYTTRSDKEAVQITGAISAASLPCPPYDDTPCADILITGCSLVDSTHGLFGALCGDHGGKAGVVHTGVRVLGNHVEAAAGHGVRAVDWSASVVHGNTVERAQISGIKVESLGGNPMSALSVEGNIVTGTGTDSSTGGGIVVIDAVTDLSLSGNVVTGVRGETGIYVRYARRATITGNTVSRTVRSTGVSNCQGVHVQHSPGAVIAQNTVADCEGDGIGVDAGLSGAAMNGDAPVVTGNRVDGVAGHGIAVGCPDGALRDNHITGANTAGSAAAYGIRLGGAASNMSCQGNVVRQGTGQAAAAIAVLPGSKGTWVTGNDLRGWGVGSPALLDQGTGTLTTTGNATG</sequence>
<comment type="caution">
    <text evidence="5">The sequence shown here is derived from an EMBL/GenBank/DDBJ whole genome shotgun (WGS) entry which is preliminary data.</text>
</comment>
<keyword evidence="2" id="KW-0964">Secreted</keyword>
<reference evidence="6" key="1">
    <citation type="journal article" date="2019" name="Int. J. Syst. Evol. Microbiol.">
        <title>The Global Catalogue of Microorganisms (GCM) 10K type strain sequencing project: providing services to taxonomists for standard genome sequencing and annotation.</title>
        <authorList>
            <consortium name="The Broad Institute Genomics Platform"/>
            <consortium name="The Broad Institute Genome Sequencing Center for Infectious Disease"/>
            <person name="Wu L."/>
            <person name="Ma J."/>
        </authorList>
    </citation>
    <scope>NUCLEOTIDE SEQUENCE [LARGE SCALE GENOMIC DNA]</scope>
    <source>
        <strain evidence="6">JCM 18410</strain>
    </source>
</reference>
<evidence type="ECO:0000313" key="6">
    <source>
        <dbReference type="Proteomes" id="UP001500124"/>
    </source>
</evidence>
<evidence type="ECO:0000259" key="4">
    <source>
        <dbReference type="Pfam" id="PF13229"/>
    </source>
</evidence>
<dbReference type="Proteomes" id="UP001500124">
    <property type="component" value="Unassembled WGS sequence"/>
</dbReference>
<comment type="subcellular location">
    <subcellularLocation>
        <location evidence="1">Secreted</location>
    </subcellularLocation>
</comment>
<dbReference type="InterPro" id="IPR022444">
    <property type="entry name" value="Cofactor-bd_rpt"/>
</dbReference>
<protein>
    <submittedName>
        <fullName evidence="5">Right-handed parallel beta-helix repeat-containing protein</fullName>
    </submittedName>
</protein>
<name>A0ABP9LEQ4_9ACTN</name>
<dbReference type="SMART" id="SM00710">
    <property type="entry name" value="PbH1"/>
    <property type="match status" value="11"/>
</dbReference>
<dbReference type="InterPro" id="IPR024535">
    <property type="entry name" value="RHGA/B-epi-like_pectate_lyase"/>
</dbReference>
<dbReference type="NCBIfam" id="TIGR03807">
    <property type="entry name" value="RR_fam_repeat"/>
    <property type="match status" value="1"/>
</dbReference>
<dbReference type="PANTHER" id="PTHR31375">
    <property type="match status" value="1"/>
</dbReference>
<dbReference type="SUPFAM" id="SSF51126">
    <property type="entry name" value="Pectin lyase-like"/>
    <property type="match status" value="2"/>
</dbReference>
<dbReference type="InterPro" id="IPR039448">
    <property type="entry name" value="Beta_helix"/>
</dbReference>
<organism evidence="5 6">
    <name type="scientific">Streptomyces similanensis</name>
    <dbReference type="NCBI Taxonomy" id="1274988"/>
    <lineage>
        <taxon>Bacteria</taxon>
        <taxon>Bacillati</taxon>
        <taxon>Actinomycetota</taxon>
        <taxon>Actinomycetes</taxon>
        <taxon>Kitasatosporales</taxon>
        <taxon>Streptomycetaceae</taxon>
        <taxon>Streptomyces</taxon>
    </lineage>
</organism>
<gene>
    <name evidence="5" type="ORF">GCM10023336_62620</name>
</gene>